<gene>
    <name evidence="1" type="ORF">LIPSTDRAFT_27983</name>
</gene>
<evidence type="ECO:0000313" key="2">
    <source>
        <dbReference type="Proteomes" id="UP000094385"/>
    </source>
</evidence>
<evidence type="ECO:0000313" key="1">
    <source>
        <dbReference type="EMBL" id="ODQ72434.1"/>
    </source>
</evidence>
<accession>A0A1E3Q4L6</accession>
<organism evidence="1 2">
    <name type="scientific">Lipomyces starkeyi NRRL Y-11557</name>
    <dbReference type="NCBI Taxonomy" id="675824"/>
    <lineage>
        <taxon>Eukaryota</taxon>
        <taxon>Fungi</taxon>
        <taxon>Dikarya</taxon>
        <taxon>Ascomycota</taxon>
        <taxon>Saccharomycotina</taxon>
        <taxon>Lipomycetes</taxon>
        <taxon>Lipomycetales</taxon>
        <taxon>Lipomycetaceae</taxon>
        <taxon>Lipomyces</taxon>
    </lineage>
</organism>
<dbReference type="Proteomes" id="UP000094385">
    <property type="component" value="Unassembled WGS sequence"/>
</dbReference>
<name>A0A1E3Q4L6_LIPST</name>
<sequence length="385" mass="43102">MSIYYSEVASGTRARSPLRASIAMARGQSPPATISVMDAAQSAKEYKGQIQTGAATALRPQISISLEMAPYDEERASYQRAFNFLTANEPERRLDIYLSYKSFQSLEEKARAMYGDAKYPRVEYSALDSRVIIHTIPTALHSESAVGLQLCIRESVRDILIRFDKKRLTSRILPVGESTYSSVDNQGAHSTKTPDAGLQYDNGQRNDLLIIVEAGVSEGYQQLKADIELWLRKFGCRIGILLWLKEKPRFRFSARDSSNSHSATERALFENAMWHARRVGPFGPYSFNGHNWFGTLDIALIEVFKTEVNANDISSEQYVVVEDGAATIQADSLDIGLIMGDAFPFDEQLSVDEKALPILLETELLLHIIQTAVHNTAIKRYNDSF</sequence>
<dbReference type="AlphaFoldDB" id="A0A1E3Q4L6"/>
<reference evidence="1 2" key="1">
    <citation type="journal article" date="2016" name="Proc. Natl. Acad. Sci. U.S.A.">
        <title>Comparative genomics of biotechnologically important yeasts.</title>
        <authorList>
            <person name="Riley R."/>
            <person name="Haridas S."/>
            <person name="Wolfe K.H."/>
            <person name="Lopes M.R."/>
            <person name="Hittinger C.T."/>
            <person name="Goeker M."/>
            <person name="Salamov A.A."/>
            <person name="Wisecaver J.H."/>
            <person name="Long T.M."/>
            <person name="Calvey C.H."/>
            <person name="Aerts A.L."/>
            <person name="Barry K.W."/>
            <person name="Choi C."/>
            <person name="Clum A."/>
            <person name="Coughlan A.Y."/>
            <person name="Deshpande S."/>
            <person name="Douglass A.P."/>
            <person name="Hanson S.J."/>
            <person name="Klenk H.-P."/>
            <person name="LaButti K.M."/>
            <person name="Lapidus A."/>
            <person name="Lindquist E.A."/>
            <person name="Lipzen A.M."/>
            <person name="Meier-Kolthoff J.P."/>
            <person name="Ohm R.A."/>
            <person name="Otillar R.P."/>
            <person name="Pangilinan J.L."/>
            <person name="Peng Y."/>
            <person name="Rokas A."/>
            <person name="Rosa C.A."/>
            <person name="Scheuner C."/>
            <person name="Sibirny A.A."/>
            <person name="Slot J.C."/>
            <person name="Stielow J.B."/>
            <person name="Sun H."/>
            <person name="Kurtzman C.P."/>
            <person name="Blackwell M."/>
            <person name="Grigoriev I.V."/>
            <person name="Jeffries T.W."/>
        </authorList>
    </citation>
    <scope>NUCLEOTIDE SEQUENCE [LARGE SCALE GENOMIC DNA]</scope>
    <source>
        <strain evidence="1 2">NRRL Y-11557</strain>
    </source>
</reference>
<protein>
    <submittedName>
        <fullName evidence="1">Uncharacterized protein</fullName>
    </submittedName>
</protein>
<dbReference type="EMBL" id="KV454295">
    <property type="protein sequence ID" value="ODQ72434.1"/>
    <property type="molecule type" value="Genomic_DNA"/>
</dbReference>
<dbReference type="OrthoDB" id="76567at2759"/>
<proteinExistence type="predicted"/>
<keyword evidence="2" id="KW-1185">Reference proteome</keyword>